<proteinExistence type="predicted"/>
<accession>A0A0F9D781</accession>
<reference evidence="1" key="1">
    <citation type="journal article" date="2015" name="Nature">
        <title>Complex archaea that bridge the gap between prokaryotes and eukaryotes.</title>
        <authorList>
            <person name="Spang A."/>
            <person name="Saw J.H."/>
            <person name="Jorgensen S.L."/>
            <person name="Zaremba-Niedzwiedzka K."/>
            <person name="Martijn J."/>
            <person name="Lind A.E."/>
            <person name="van Eijk R."/>
            <person name="Schleper C."/>
            <person name="Guy L."/>
            <person name="Ettema T.J."/>
        </authorList>
    </citation>
    <scope>NUCLEOTIDE SEQUENCE</scope>
</reference>
<evidence type="ECO:0000313" key="1">
    <source>
        <dbReference type="EMBL" id="KKL57429.1"/>
    </source>
</evidence>
<organism evidence="1">
    <name type="scientific">marine sediment metagenome</name>
    <dbReference type="NCBI Taxonomy" id="412755"/>
    <lineage>
        <taxon>unclassified sequences</taxon>
        <taxon>metagenomes</taxon>
        <taxon>ecological metagenomes</taxon>
    </lineage>
</organism>
<sequence length="125" mass="13663">SLMTHAERAERRERIAEAVRNGADPWQVCRDESVSWTTVYDACRAGGRLGKRVRKPLPPLPPLTREFNAVTVKRTCDIIALLQQGGKSLRAIGLVVGVRCQWVSQIETMALEAGLLAPRGAKASG</sequence>
<protein>
    <submittedName>
        <fullName evidence="1">Uncharacterized protein</fullName>
    </submittedName>
</protein>
<feature type="non-terminal residue" evidence="1">
    <location>
        <position position="1"/>
    </location>
</feature>
<name>A0A0F9D781_9ZZZZ</name>
<dbReference type="AlphaFoldDB" id="A0A0F9D781"/>
<comment type="caution">
    <text evidence="1">The sequence shown here is derived from an EMBL/GenBank/DDBJ whole genome shotgun (WGS) entry which is preliminary data.</text>
</comment>
<dbReference type="EMBL" id="LAZR01030169">
    <property type="protein sequence ID" value="KKL57429.1"/>
    <property type="molecule type" value="Genomic_DNA"/>
</dbReference>
<gene>
    <name evidence="1" type="ORF">LCGC14_2235530</name>
</gene>